<sequence length="355" mass="39925">MGLRTAVGCGFVRGGRPRHQLQRRHLQRGPDQLPPTRLPRPPPGPYERQHPLDRQGNHALGGPARRGTGYLARNPPHPVDLRRGLGRRLSLDRSAAQTRRNPRHPRTPINHSSNREPAPPPTLQRSRALHRNQSPALTPTSTRHSKSAPTNRTHHTERSAHDKGTAHFTHHNPTPKRTEAASHQTALTKRPLVDSAQDRWRRAAHNRGHRPRPTHRRETHHQPPPHPRLRHDAWPVFSAGPGRYSSLRSIRTGAVQVERIQCNRRVPPTRHRPPSPLAGWLAARSSCTARWRSHLTAWTGGCPSPGSYRQRRVPPDQPGVPALNHLRHQVRPSHHPCTHPAVPRVNNCSIGGPTN</sequence>
<evidence type="ECO:0000256" key="1">
    <source>
        <dbReference type="SAM" id="MobiDB-lite"/>
    </source>
</evidence>
<dbReference type="Proteomes" id="UP000239203">
    <property type="component" value="Unassembled WGS sequence"/>
</dbReference>
<gene>
    <name evidence="2" type="ORF">CLV40_13637</name>
</gene>
<feature type="compositionally biased region" description="Basic residues" evidence="1">
    <location>
        <begin position="15"/>
        <end position="27"/>
    </location>
</feature>
<protein>
    <submittedName>
        <fullName evidence="2">Uncharacterized protein</fullName>
    </submittedName>
</protein>
<evidence type="ECO:0000313" key="3">
    <source>
        <dbReference type="Proteomes" id="UP000239203"/>
    </source>
</evidence>
<keyword evidence="3" id="KW-1185">Reference proteome</keyword>
<accession>A0A2S6GC95</accession>
<feature type="compositionally biased region" description="Basic and acidic residues" evidence="1">
    <location>
        <begin position="47"/>
        <end position="56"/>
    </location>
</feature>
<feature type="compositionally biased region" description="Pro residues" evidence="1">
    <location>
        <begin position="32"/>
        <end position="45"/>
    </location>
</feature>
<feature type="region of interest" description="Disordered" evidence="1">
    <location>
        <begin position="1"/>
        <end position="233"/>
    </location>
</feature>
<dbReference type="AlphaFoldDB" id="A0A2S6GC95"/>
<feature type="compositionally biased region" description="Basic and acidic residues" evidence="1">
    <location>
        <begin position="154"/>
        <end position="165"/>
    </location>
</feature>
<reference evidence="2 3" key="1">
    <citation type="submission" date="2018-02" db="EMBL/GenBank/DDBJ databases">
        <title>Genomic Encyclopedia of Archaeal and Bacterial Type Strains, Phase II (KMG-II): from individual species to whole genera.</title>
        <authorList>
            <person name="Goeker M."/>
        </authorList>
    </citation>
    <scope>NUCLEOTIDE SEQUENCE [LARGE SCALE GENOMIC DNA]</scope>
    <source>
        <strain evidence="2 3">YU 961-1</strain>
    </source>
</reference>
<comment type="caution">
    <text evidence="2">The sequence shown here is derived from an EMBL/GenBank/DDBJ whole genome shotgun (WGS) entry which is preliminary data.</text>
</comment>
<evidence type="ECO:0000313" key="2">
    <source>
        <dbReference type="EMBL" id="PPK62226.1"/>
    </source>
</evidence>
<organism evidence="2 3">
    <name type="scientific">Actinokineospora auranticolor</name>
    <dbReference type="NCBI Taxonomy" id="155976"/>
    <lineage>
        <taxon>Bacteria</taxon>
        <taxon>Bacillati</taxon>
        <taxon>Actinomycetota</taxon>
        <taxon>Actinomycetes</taxon>
        <taxon>Pseudonocardiales</taxon>
        <taxon>Pseudonocardiaceae</taxon>
        <taxon>Actinokineospora</taxon>
    </lineage>
</organism>
<feature type="compositionally biased region" description="Polar residues" evidence="1">
    <location>
        <begin position="131"/>
        <end position="151"/>
    </location>
</feature>
<proteinExistence type="predicted"/>
<name>A0A2S6GC95_9PSEU</name>
<dbReference type="EMBL" id="PTIX01000036">
    <property type="protein sequence ID" value="PPK62226.1"/>
    <property type="molecule type" value="Genomic_DNA"/>
</dbReference>
<feature type="compositionally biased region" description="Basic residues" evidence="1">
    <location>
        <begin position="202"/>
        <end position="219"/>
    </location>
</feature>